<feature type="transmembrane region" description="Helical" evidence="6">
    <location>
        <begin position="629"/>
        <end position="653"/>
    </location>
</feature>
<gene>
    <name evidence="7" type="ORF">GGR16_000638</name>
</gene>
<evidence type="ECO:0000256" key="3">
    <source>
        <dbReference type="ARBA" id="ARBA00022692"/>
    </source>
</evidence>
<dbReference type="GO" id="GO:0005886">
    <property type="term" value="C:plasma membrane"/>
    <property type="evidence" value="ECO:0007669"/>
    <property type="project" value="UniProtKB-SubCell"/>
</dbReference>
<keyword evidence="2" id="KW-1003">Cell membrane</keyword>
<protein>
    <submittedName>
        <fullName evidence="7">Ribose transport system permease protein</fullName>
    </submittedName>
</protein>
<feature type="transmembrane region" description="Helical" evidence="6">
    <location>
        <begin position="288"/>
        <end position="305"/>
    </location>
</feature>
<feature type="transmembrane region" description="Helical" evidence="6">
    <location>
        <begin position="490"/>
        <end position="511"/>
    </location>
</feature>
<feature type="transmembrane region" description="Helical" evidence="6">
    <location>
        <begin position="326"/>
        <end position="349"/>
    </location>
</feature>
<proteinExistence type="predicted"/>
<feature type="transmembrane region" description="Helical" evidence="6">
    <location>
        <begin position="63"/>
        <end position="78"/>
    </location>
</feature>
<feature type="transmembrane region" description="Helical" evidence="6">
    <location>
        <begin position="265"/>
        <end position="282"/>
    </location>
</feature>
<dbReference type="AlphaFoldDB" id="A0A840BVB4"/>
<feature type="transmembrane region" description="Helical" evidence="6">
    <location>
        <begin position="113"/>
        <end position="134"/>
    </location>
</feature>
<feature type="transmembrane region" description="Helical" evidence="6">
    <location>
        <begin position="718"/>
        <end position="737"/>
    </location>
</feature>
<evidence type="ECO:0000256" key="1">
    <source>
        <dbReference type="ARBA" id="ARBA00004651"/>
    </source>
</evidence>
<dbReference type="Pfam" id="PF02653">
    <property type="entry name" value="BPD_transp_2"/>
    <property type="match status" value="2"/>
</dbReference>
<evidence type="ECO:0000256" key="2">
    <source>
        <dbReference type="ARBA" id="ARBA00022475"/>
    </source>
</evidence>
<feature type="transmembrane region" description="Helical" evidence="6">
    <location>
        <begin position="586"/>
        <end position="608"/>
    </location>
</feature>
<comment type="subcellular location">
    <subcellularLocation>
        <location evidence="1">Cell membrane</location>
        <topology evidence="1">Multi-pass membrane protein</topology>
    </subcellularLocation>
</comment>
<feature type="transmembrane region" description="Helical" evidence="6">
    <location>
        <begin position="690"/>
        <end position="712"/>
    </location>
</feature>
<accession>A0A840BVB4</accession>
<feature type="transmembrane region" description="Helical" evidence="6">
    <location>
        <begin position="29"/>
        <end position="51"/>
    </location>
</feature>
<feature type="transmembrane region" description="Helical" evidence="6">
    <location>
        <begin position="466"/>
        <end position="483"/>
    </location>
</feature>
<dbReference type="EMBL" id="JACIEN010000001">
    <property type="protein sequence ID" value="MBB4015632.1"/>
    <property type="molecule type" value="Genomic_DNA"/>
</dbReference>
<evidence type="ECO:0000256" key="4">
    <source>
        <dbReference type="ARBA" id="ARBA00022989"/>
    </source>
</evidence>
<comment type="caution">
    <text evidence="7">The sequence shown here is derived from an EMBL/GenBank/DDBJ whole genome shotgun (WGS) entry which is preliminary data.</text>
</comment>
<dbReference type="Proteomes" id="UP000577362">
    <property type="component" value="Unassembled WGS sequence"/>
</dbReference>
<dbReference type="InterPro" id="IPR001851">
    <property type="entry name" value="ABC_transp_permease"/>
</dbReference>
<dbReference type="PANTHER" id="PTHR32196">
    <property type="entry name" value="ABC TRANSPORTER PERMEASE PROTEIN YPHD-RELATED-RELATED"/>
    <property type="match status" value="1"/>
</dbReference>
<dbReference type="RefSeq" id="WP_183315691.1">
    <property type="nucleotide sequence ID" value="NZ_JACIEN010000001.1"/>
</dbReference>
<dbReference type="CDD" id="cd06579">
    <property type="entry name" value="TM_PBP1_transp_AraH_like"/>
    <property type="match status" value="2"/>
</dbReference>
<feature type="transmembrane region" description="Helical" evidence="6">
    <location>
        <begin position="439"/>
        <end position="460"/>
    </location>
</feature>
<keyword evidence="8" id="KW-1185">Reference proteome</keyword>
<feature type="transmembrane region" description="Helical" evidence="6">
    <location>
        <begin position="181"/>
        <end position="204"/>
    </location>
</feature>
<feature type="transmembrane region" description="Helical" evidence="6">
    <location>
        <begin position="84"/>
        <end position="101"/>
    </location>
</feature>
<feature type="transmembrane region" description="Helical" evidence="6">
    <location>
        <begin position="517"/>
        <end position="538"/>
    </location>
</feature>
<feature type="transmembrane region" description="Helical" evidence="6">
    <location>
        <begin position="411"/>
        <end position="427"/>
    </location>
</feature>
<dbReference type="GO" id="GO:0022857">
    <property type="term" value="F:transmembrane transporter activity"/>
    <property type="evidence" value="ECO:0007669"/>
    <property type="project" value="InterPro"/>
</dbReference>
<sequence length="767" mass="80205">MAIAAAAGRPDTPRSPQHLPMQLVGGWEAGLLAFMALLYLVGVLLNPTFFGSTDAISAVLRDTARYGVMAVGMTFVIVNRDLDLSVGSTLGLTAVAFSIFFSPTHYGMDAVPAALLCLGLGLAIGLVNGVLVAILRVPPFIATLTMLFIGRGLVLGLTGGKTIGFDLKAQGYWLFAMGETNALGFNNQILIFLVFAVVGAFVLAKTRIGYETYAVGGNEQAAQYAGIATKAVRIRGFMISSFCAAVAGLMNATQDKGVTSQYGQGAELIVIAAVIVGGAAIAGGRGRVIGACLGAALVVLIDKVLREGIPVTRTITVGGVEMEVQALAQLPPGAVPAFLGFILLAAVLIEPWVVRGNVFGRLKAWLTGSEPPPSLDPGGAAIVGVKTFGTASDARGVGARGLRAFLHRRDAAAIILVVVLWLVGMWLRPDFWGSLNNSFNLLLAFSEVALLSLGLTYVIANGDIDLSVGSVLALSGAVAAYVMKEMGGDPLLAISLALAAGALCGAVNGWLTTRFNLPSFVATLGMFYIARGLAAWIVSGRQLSGFPERFNLIGRNLYEVLSYFGMPPQAGLWLEVTRAVSVQTLFLLLVAIVAGIVLGATPFGQKVYATGGNERAASYAGVDTKRVRFLSLVFSGLCAAAAGVIYVAFYRSFNPSAGLLRELDAIASVIIGGGSIFGGYGTIIGSLAGAAVITLIRSLLSLQVILANGASFVLPQHWMNVFIGLILLVAVIGDIWFRQNNIFGEWRRRRQLAAAEKLRLQAGSKGA</sequence>
<evidence type="ECO:0000313" key="7">
    <source>
        <dbReference type="EMBL" id="MBB4015632.1"/>
    </source>
</evidence>
<evidence type="ECO:0000256" key="6">
    <source>
        <dbReference type="SAM" id="Phobius"/>
    </source>
</evidence>
<keyword evidence="4 6" id="KW-1133">Transmembrane helix</keyword>
<organism evidence="7 8">
    <name type="scientific">Chelatococcus caeni</name>
    <dbReference type="NCBI Taxonomy" id="1348468"/>
    <lineage>
        <taxon>Bacteria</taxon>
        <taxon>Pseudomonadati</taxon>
        <taxon>Pseudomonadota</taxon>
        <taxon>Alphaproteobacteria</taxon>
        <taxon>Hyphomicrobiales</taxon>
        <taxon>Chelatococcaceae</taxon>
        <taxon>Chelatococcus</taxon>
    </lineage>
</organism>
<evidence type="ECO:0000313" key="8">
    <source>
        <dbReference type="Proteomes" id="UP000577362"/>
    </source>
</evidence>
<reference evidence="7 8" key="1">
    <citation type="submission" date="2020-08" db="EMBL/GenBank/DDBJ databases">
        <title>Genomic Encyclopedia of Type Strains, Phase IV (KMG-IV): sequencing the most valuable type-strain genomes for metagenomic binning, comparative biology and taxonomic classification.</title>
        <authorList>
            <person name="Goeker M."/>
        </authorList>
    </citation>
    <scope>NUCLEOTIDE SEQUENCE [LARGE SCALE GENOMIC DNA]</scope>
    <source>
        <strain evidence="7 8">DSM 103737</strain>
    </source>
</reference>
<feature type="transmembrane region" description="Helical" evidence="6">
    <location>
        <begin position="665"/>
        <end position="683"/>
    </location>
</feature>
<feature type="transmembrane region" description="Helical" evidence="6">
    <location>
        <begin position="234"/>
        <end position="253"/>
    </location>
</feature>
<keyword evidence="3 6" id="KW-0812">Transmembrane</keyword>
<evidence type="ECO:0000256" key="5">
    <source>
        <dbReference type="ARBA" id="ARBA00023136"/>
    </source>
</evidence>
<keyword evidence="5 6" id="KW-0472">Membrane</keyword>
<feature type="transmembrane region" description="Helical" evidence="6">
    <location>
        <begin position="140"/>
        <end position="160"/>
    </location>
</feature>
<dbReference type="PANTHER" id="PTHR32196:SF72">
    <property type="entry name" value="RIBOSE IMPORT PERMEASE PROTEIN RBSC"/>
    <property type="match status" value="1"/>
</dbReference>
<name>A0A840BVB4_9HYPH</name>